<dbReference type="Proteomes" id="UP000030678">
    <property type="component" value="Unassembled WGS sequence"/>
</dbReference>
<feature type="compositionally biased region" description="Basic and acidic residues" evidence="1">
    <location>
        <begin position="304"/>
        <end position="318"/>
    </location>
</feature>
<evidence type="ECO:0000313" key="2">
    <source>
        <dbReference type="EMBL" id="ETI24993.1"/>
    </source>
</evidence>
<reference evidence="2 3" key="1">
    <citation type="submission" date="2013-03" db="EMBL/GenBank/DDBJ databases">
        <title>The Genome Sequence of Cladophialophora carrionii CBS 160.54.</title>
        <authorList>
            <consortium name="The Broad Institute Genomics Platform"/>
            <person name="Cuomo C."/>
            <person name="de Hoog S."/>
            <person name="Gorbushina A."/>
            <person name="Walker B."/>
            <person name="Young S.K."/>
            <person name="Zeng Q."/>
            <person name="Gargeya S."/>
            <person name="Fitzgerald M."/>
            <person name="Haas B."/>
            <person name="Abouelleil A."/>
            <person name="Allen A.W."/>
            <person name="Alvarado L."/>
            <person name="Arachchi H.M."/>
            <person name="Berlin A.M."/>
            <person name="Chapman S.B."/>
            <person name="Gainer-Dewar J."/>
            <person name="Goldberg J."/>
            <person name="Griggs A."/>
            <person name="Gujja S."/>
            <person name="Hansen M."/>
            <person name="Howarth C."/>
            <person name="Imamovic A."/>
            <person name="Ireland A."/>
            <person name="Larimer J."/>
            <person name="McCowan C."/>
            <person name="Murphy C."/>
            <person name="Pearson M."/>
            <person name="Poon T.W."/>
            <person name="Priest M."/>
            <person name="Roberts A."/>
            <person name="Saif S."/>
            <person name="Shea T."/>
            <person name="Sisk P."/>
            <person name="Sykes S."/>
            <person name="Wortman J."/>
            <person name="Nusbaum C."/>
            <person name="Birren B."/>
        </authorList>
    </citation>
    <scope>NUCLEOTIDE SEQUENCE [LARGE SCALE GENOMIC DNA]</scope>
    <source>
        <strain evidence="2 3">CBS 160.54</strain>
    </source>
</reference>
<dbReference type="OrthoDB" id="5423493at2759"/>
<sequence length="585" mass="63194">MPRAPLRRRQLNRNGPTARSPRFKKIPSSSPAKAELAKKLAHKPIGPRPTDSDDSDRLVVKGNGRRGRNVASQEIYASGAVGKGDKPGNYPTRAQRRKSLTDATREILANGPIDVRNGKESVAAHGGRSRTHVQEEPVEKSPQVNGVVKKPMTARKDAPPPATVASSAVIPSESAPRPVQPTPTRENSILGTLKPRRRQPSILQDIDQDSSSFDVEDEEQFLPDDESTPFNPTKPQRPLSSPNPPSPLLSSSSRKRKFGASDPLGLTESDKHQMPTSSPLSSARRSRNTPEPSLPALPVSTLRESGRKYRESVRHADDIMAPPESSSSASSSPARAKAPPSISRTKTQIPKPVATITTKQLLEAAMPSKRRKATRERTRNRDHFDIPADSDSELADGDDDSNFLPAGNGRKNRRKEPVVKPNGARTRTKAKPKPGKAAATAKRKQAASKTSTSHLLTTSTTAPILTPSTSTSNRETKSPSQQRSTTSVLFNTDGELNARTSKPYGGSHLRGQEQGPTARGGDKENQVPREPGSSDELSEGHRNIGNAQSKQAGSKSKWADIDAWDMDFEDVEVLTGSGGSSPFLR</sequence>
<feature type="compositionally biased region" description="Polar residues" evidence="1">
    <location>
        <begin position="545"/>
        <end position="554"/>
    </location>
</feature>
<feature type="compositionally biased region" description="Low complexity" evidence="1">
    <location>
        <begin position="447"/>
        <end position="461"/>
    </location>
</feature>
<proteinExistence type="predicted"/>
<feature type="compositionally biased region" description="Acidic residues" evidence="1">
    <location>
        <begin position="214"/>
        <end position="227"/>
    </location>
</feature>
<dbReference type="RefSeq" id="XP_008726929.1">
    <property type="nucleotide sequence ID" value="XM_008728707.1"/>
</dbReference>
<dbReference type="HOGENOM" id="CLU_031979_0_0_1"/>
<accession>V9DF93</accession>
<feature type="compositionally biased region" description="Basic residues" evidence="1">
    <location>
        <begin position="1"/>
        <end position="11"/>
    </location>
</feature>
<feature type="compositionally biased region" description="Low complexity" evidence="1">
    <location>
        <begin position="321"/>
        <end position="343"/>
    </location>
</feature>
<dbReference type="EMBL" id="KB822704">
    <property type="protein sequence ID" value="ETI24993.1"/>
    <property type="molecule type" value="Genomic_DNA"/>
</dbReference>
<feature type="compositionally biased region" description="Basic and acidic residues" evidence="1">
    <location>
        <begin position="375"/>
        <end position="386"/>
    </location>
</feature>
<organism evidence="2 3">
    <name type="scientific">Cladophialophora carrionii CBS 160.54</name>
    <dbReference type="NCBI Taxonomy" id="1279043"/>
    <lineage>
        <taxon>Eukaryota</taxon>
        <taxon>Fungi</taxon>
        <taxon>Dikarya</taxon>
        <taxon>Ascomycota</taxon>
        <taxon>Pezizomycotina</taxon>
        <taxon>Eurotiomycetes</taxon>
        <taxon>Chaetothyriomycetidae</taxon>
        <taxon>Chaetothyriales</taxon>
        <taxon>Herpotrichiellaceae</taxon>
        <taxon>Cladophialophora</taxon>
    </lineage>
</organism>
<dbReference type="GeneID" id="19982856"/>
<dbReference type="VEuPathDB" id="FungiDB:G647_04363"/>
<gene>
    <name evidence="2" type="ORF">G647_04363</name>
</gene>
<feature type="compositionally biased region" description="Acidic residues" evidence="1">
    <location>
        <begin position="388"/>
        <end position="401"/>
    </location>
</feature>
<dbReference type="AlphaFoldDB" id="V9DF93"/>
<feature type="compositionally biased region" description="Polar residues" evidence="1">
    <location>
        <begin position="462"/>
        <end position="490"/>
    </location>
</feature>
<feature type="compositionally biased region" description="Low complexity" evidence="1">
    <location>
        <begin position="163"/>
        <end position="172"/>
    </location>
</feature>
<protein>
    <submittedName>
        <fullName evidence="2">Uncharacterized protein</fullName>
    </submittedName>
</protein>
<feature type="region of interest" description="Disordered" evidence="1">
    <location>
        <begin position="1"/>
        <end position="557"/>
    </location>
</feature>
<evidence type="ECO:0000256" key="1">
    <source>
        <dbReference type="SAM" id="MobiDB-lite"/>
    </source>
</evidence>
<name>V9DF93_9EURO</name>
<feature type="compositionally biased region" description="Low complexity" evidence="1">
    <location>
        <begin position="201"/>
        <end position="213"/>
    </location>
</feature>
<evidence type="ECO:0000313" key="3">
    <source>
        <dbReference type="Proteomes" id="UP000030678"/>
    </source>
</evidence>
<feature type="compositionally biased region" description="Polar residues" evidence="1">
    <location>
        <begin position="274"/>
        <end position="283"/>
    </location>
</feature>